<keyword evidence="13 14" id="KW-0472">Membrane</keyword>
<dbReference type="GO" id="GO:0005524">
    <property type="term" value="F:ATP binding"/>
    <property type="evidence" value="ECO:0007669"/>
    <property type="project" value="UniProtKB-KW"/>
</dbReference>
<dbReference type="SUPFAM" id="SSF55785">
    <property type="entry name" value="PYP-like sensor domain (PAS domain)"/>
    <property type="match status" value="1"/>
</dbReference>
<dbReference type="InterPro" id="IPR003594">
    <property type="entry name" value="HATPase_dom"/>
</dbReference>
<keyword evidence="5" id="KW-0597">Phosphoprotein</keyword>
<evidence type="ECO:0000256" key="13">
    <source>
        <dbReference type="ARBA" id="ARBA00023136"/>
    </source>
</evidence>
<evidence type="ECO:0000256" key="12">
    <source>
        <dbReference type="ARBA" id="ARBA00023012"/>
    </source>
</evidence>
<dbReference type="Pfam" id="PF17203">
    <property type="entry name" value="sCache_3_2"/>
    <property type="match status" value="1"/>
</dbReference>
<proteinExistence type="predicted"/>
<dbReference type="Gene3D" id="3.30.565.10">
    <property type="entry name" value="Histidine kinase-like ATPase, C-terminal domain"/>
    <property type="match status" value="1"/>
</dbReference>
<evidence type="ECO:0000256" key="8">
    <source>
        <dbReference type="ARBA" id="ARBA00022741"/>
    </source>
</evidence>
<evidence type="ECO:0000313" key="17">
    <source>
        <dbReference type="EMBL" id="TVX92295.1"/>
    </source>
</evidence>
<dbReference type="InterPro" id="IPR005467">
    <property type="entry name" value="His_kinase_dom"/>
</dbReference>
<dbReference type="SUPFAM" id="SSF55890">
    <property type="entry name" value="Sporulation response regulatory protein Spo0B"/>
    <property type="match status" value="1"/>
</dbReference>
<feature type="domain" description="PAS" evidence="16">
    <location>
        <begin position="206"/>
        <end position="250"/>
    </location>
</feature>
<comment type="caution">
    <text evidence="17">The sequence shown here is derived from an EMBL/GenBank/DDBJ whole genome shotgun (WGS) entry which is preliminary data.</text>
</comment>
<dbReference type="Gene3D" id="1.10.287.130">
    <property type="match status" value="1"/>
</dbReference>
<dbReference type="Gene3D" id="3.30.450.20">
    <property type="entry name" value="PAS domain"/>
    <property type="match status" value="2"/>
</dbReference>
<dbReference type="InterPro" id="IPR039506">
    <property type="entry name" value="SPOB_a"/>
</dbReference>
<dbReference type="SUPFAM" id="SSF55874">
    <property type="entry name" value="ATPase domain of HSP90 chaperone/DNA topoisomerase II/histidine kinase"/>
    <property type="match status" value="1"/>
</dbReference>
<dbReference type="SMART" id="SM00387">
    <property type="entry name" value="HATPase_c"/>
    <property type="match status" value="1"/>
</dbReference>
<feature type="transmembrane region" description="Helical" evidence="14">
    <location>
        <begin position="7"/>
        <end position="26"/>
    </location>
</feature>
<keyword evidence="4" id="KW-1003">Cell membrane</keyword>
<evidence type="ECO:0000256" key="6">
    <source>
        <dbReference type="ARBA" id="ARBA00022679"/>
    </source>
</evidence>
<dbReference type="InterPro" id="IPR013767">
    <property type="entry name" value="PAS_fold"/>
</dbReference>
<evidence type="ECO:0000256" key="10">
    <source>
        <dbReference type="ARBA" id="ARBA00022840"/>
    </source>
</evidence>
<keyword evidence="10" id="KW-0067">ATP-binding</keyword>
<dbReference type="Pfam" id="PF00989">
    <property type="entry name" value="PAS"/>
    <property type="match status" value="1"/>
</dbReference>
<dbReference type="InterPro" id="IPR033463">
    <property type="entry name" value="sCache_3"/>
</dbReference>
<evidence type="ECO:0000256" key="7">
    <source>
        <dbReference type="ARBA" id="ARBA00022692"/>
    </source>
</evidence>
<sequence length="541" mass="59556">MRLQTKLMLLICTLLSIVIIGLSWTFHAMWMSTMKTQAGEEALRLAKVIANMDQVKQAFQKDNPTAIILPLVEQIRLQTEAEFIVVGDEHGIRVAHPVADRIGKPMMGGDNDAVFRGEAIVSEAIGSLGASLRGKAPIFDDNNRIIGVVSVGFLKKDIKEEVLPYQLSISGLAALAILLGVGGAVIITKNVKKSIHGLEPVEIGRLYQEKKTLLESIREGIIAINEKGYITTMNPAAFELMGLQPQDMTGVPITTLFPQTTLMEVIESKCSQYDVEFTIGDRSLVASRVPIFNSRNQVIGAVSSFRNKSDMFILTEQLSQLRNYADGLRSQTHEFSNKLHLIAGLIQLESYAEALDLIAKESNMHQNFMHFMMEEIPDHIVAGLLIGKFNRAHEVNVELQVDAASSFKNVPEHVDRNKLVTIIGNLIDNALEAVHQMEQERLIRIFLSDTGNELMIEVEDSGIGIPTAYGDSIFNLGFTTKIGEHRGFGLSLVKQAVEQLGGMIHCHAREEGSGAVFVVIIPKESSMGESEGDHNDSSTNR</sequence>
<dbReference type="EC" id="2.7.13.3" evidence="3"/>
<protein>
    <recommendedName>
        <fullName evidence="3">histidine kinase</fullName>
        <ecNumber evidence="3">2.7.13.3</ecNumber>
    </recommendedName>
</protein>
<dbReference type="OrthoDB" id="9792686at2"/>
<dbReference type="InterPro" id="IPR000014">
    <property type="entry name" value="PAS"/>
</dbReference>
<comment type="catalytic activity">
    <reaction evidence="1">
        <text>ATP + protein L-histidine = ADP + protein N-phospho-L-histidine.</text>
        <dbReference type="EC" id="2.7.13.3"/>
    </reaction>
</comment>
<dbReference type="PROSITE" id="PS50112">
    <property type="entry name" value="PAS"/>
    <property type="match status" value="1"/>
</dbReference>
<dbReference type="Pfam" id="PF14689">
    <property type="entry name" value="SPOB_a"/>
    <property type="match status" value="1"/>
</dbReference>
<dbReference type="Pfam" id="PF02518">
    <property type="entry name" value="HATPase_c"/>
    <property type="match status" value="1"/>
</dbReference>
<dbReference type="SMART" id="SM00091">
    <property type="entry name" value="PAS"/>
    <property type="match status" value="1"/>
</dbReference>
<keyword evidence="7 14" id="KW-0812">Transmembrane</keyword>
<dbReference type="SUPFAM" id="SSF103190">
    <property type="entry name" value="Sensory domain-like"/>
    <property type="match status" value="1"/>
</dbReference>
<dbReference type="InterPro" id="IPR029151">
    <property type="entry name" value="Sensor-like_sf"/>
</dbReference>
<dbReference type="CDD" id="cd00130">
    <property type="entry name" value="PAS"/>
    <property type="match status" value="1"/>
</dbReference>
<dbReference type="NCBIfam" id="TIGR00229">
    <property type="entry name" value="sensory_box"/>
    <property type="match status" value="1"/>
</dbReference>
<keyword evidence="8" id="KW-0547">Nucleotide-binding</keyword>
<dbReference type="GO" id="GO:0000155">
    <property type="term" value="F:phosphorelay sensor kinase activity"/>
    <property type="evidence" value="ECO:0007669"/>
    <property type="project" value="InterPro"/>
</dbReference>
<keyword evidence="9 17" id="KW-0418">Kinase</keyword>
<name>A0A559IXD4_9BACL</name>
<keyword evidence="11 14" id="KW-1133">Transmembrane helix</keyword>
<dbReference type="PANTHER" id="PTHR43547">
    <property type="entry name" value="TWO-COMPONENT HISTIDINE KINASE"/>
    <property type="match status" value="1"/>
</dbReference>
<evidence type="ECO:0000259" key="16">
    <source>
        <dbReference type="PROSITE" id="PS50112"/>
    </source>
</evidence>
<organism evidence="17 18">
    <name type="scientific">Paenibacillus agilis</name>
    <dbReference type="NCBI Taxonomy" id="3020863"/>
    <lineage>
        <taxon>Bacteria</taxon>
        <taxon>Bacillati</taxon>
        <taxon>Bacillota</taxon>
        <taxon>Bacilli</taxon>
        <taxon>Bacillales</taxon>
        <taxon>Paenibacillaceae</taxon>
        <taxon>Paenibacillus</taxon>
    </lineage>
</organism>
<dbReference type="AlphaFoldDB" id="A0A559IXD4"/>
<dbReference type="InterPro" id="IPR035965">
    <property type="entry name" value="PAS-like_dom_sf"/>
</dbReference>
<evidence type="ECO:0000256" key="3">
    <source>
        <dbReference type="ARBA" id="ARBA00012438"/>
    </source>
</evidence>
<dbReference type="RefSeq" id="WP_144987619.1">
    <property type="nucleotide sequence ID" value="NZ_VNJK01000001.1"/>
</dbReference>
<dbReference type="InterPro" id="IPR036890">
    <property type="entry name" value="HATPase_C_sf"/>
</dbReference>
<keyword evidence="12" id="KW-0902">Two-component regulatory system</keyword>
<dbReference type="InterPro" id="IPR004358">
    <property type="entry name" value="Sig_transdc_His_kin-like_C"/>
</dbReference>
<gene>
    <name evidence="17" type="ORF">FPZ44_03975</name>
</gene>
<accession>A0A559IXD4</accession>
<dbReference type="GO" id="GO:0006355">
    <property type="term" value="P:regulation of DNA-templated transcription"/>
    <property type="evidence" value="ECO:0007669"/>
    <property type="project" value="InterPro"/>
</dbReference>
<evidence type="ECO:0000256" key="2">
    <source>
        <dbReference type="ARBA" id="ARBA00004651"/>
    </source>
</evidence>
<reference evidence="17 18" key="1">
    <citation type="submission" date="2019-07" db="EMBL/GenBank/DDBJ databases">
        <authorList>
            <person name="Kim J."/>
        </authorList>
    </citation>
    <scope>NUCLEOTIDE SEQUENCE [LARGE SCALE GENOMIC DNA]</scope>
    <source>
        <strain evidence="17 18">N4</strain>
    </source>
</reference>
<dbReference type="PRINTS" id="PR00344">
    <property type="entry name" value="BCTRLSENSOR"/>
</dbReference>
<evidence type="ECO:0000256" key="4">
    <source>
        <dbReference type="ARBA" id="ARBA00022475"/>
    </source>
</evidence>
<dbReference type="EMBL" id="VNJK01000001">
    <property type="protein sequence ID" value="TVX92295.1"/>
    <property type="molecule type" value="Genomic_DNA"/>
</dbReference>
<evidence type="ECO:0000313" key="18">
    <source>
        <dbReference type="Proteomes" id="UP000318102"/>
    </source>
</evidence>
<dbReference type="Proteomes" id="UP000318102">
    <property type="component" value="Unassembled WGS sequence"/>
</dbReference>
<dbReference type="PROSITE" id="PS50109">
    <property type="entry name" value="HIS_KIN"/>
    <property type="match status" value="1"/>
</dbReference>
<comment type="subcellular location">
    <subcellularLocation>
        <location evidence="2">Cell membrane</location>
        <topology evidence="2">Multi-pass membrane protein</topology>
    </subcellularLocation>
</comment>
<evidence type="ECO:0000256" key="9">
    <source>
        <dbReference type="ARBA" id="ARBA00022777"/>
    </source>
</evidence>
<evidence type="ECO:0000256" key="11">
    <source>
        <dbReference type="ARBA" id="ARBA00022989"/>
    </source>
</evidence>
<keyword evidence="18" id="KW-1185">Reference proteome</keyword>
<dbReference type="GO" id="GO:0005886">
    <property type="term" value="C:plasma membrane"/>
    <property type="evidence" value="ECO:0007669"/>
    <property type="project" value="UniProtKB-SubCell"/>
</dbReference>
<evidence type="ECO:0000256" key="5">
    <source>
        <dbReference type="ARBA" id="ARBA00022553"/>
    </source>
</evidence>
<dbReference type="PANTHER" id="PTHR43547:SF3">
    <property type="entry name" value="SENSOR PROTEIN CITS"/>
    <property type="match status" value="1"/>
</dbReference>
<keyword evidence="6" id="KW-0808">Transferase</keyword>
<dbReference type="InterPro" id="IPR016120">
    <property type="entry name" value="Sig_transdc_His_kin_SpoOB"/>
</dbReference>
<feature type="domain" description="Histidine kinase" evidence="15">
    <location>
        <begin position="330"/>
        <end position="525"/>
    </location>
</feature>
<evidence type="ECO:0000256" key="14">
    <source>
        <dbReference type="SAM" id="Phobius"/>
    </source>
</evidence>
<evidence type="ECO:0000259" key="15">
    <source>
        <dbReference type="PROSITE" id="PS50109"/>
    </source>
</evidence>
<dbReference type="CDD" id="cd18773">
    <property type="entry name" value="PDC1_HK_sensor"/>
    <property type="match status" value="1"/>
</dbReference>
<evidence type="ECO:0000256" key="1">
    <source>
        <dbReference type="ARBA" id="ARBA00000085"/>
    </source>
</evidence>